<reference evidence="12 13" key="1">
    <citation type="submission" date="2019-04" db="EMBL/GenBank/DDBJ databases">
        <title>Pedobacter sp. AR-2-6 sp. nov., isolated from Arctic soil.</title>
        <authorList>
            <person name="Dahal R.H."/>
            <person name="Kim D.-U."/>
        </authorList>
    </citation>
    <scope>NUCLEOTIDE SEQUENCE [LARGE SCALE GENOMIC DNA]</scope>
    <source>
        <strain evidence="12 13">AR-2-6</strain>
    </source>
</reference>
<keyword evidence="5" id="KW-0997">Cell inner membrane</keyword>
<evidence type="ECO:0000256" key="6">
    <source>
        <dbReference type="ARBA" id="ARBA00022692"/>
    </source>
</evidence>
<gene>
    <name evidence="12" type="ORF">FA045_05775</name>
</gene>
<dbReference type="PRINTS" id="PR01374">
    <property type="entry name" value="TONBPROTEIN"/>
</dbReference>
<organism evidence="12 13">
    <name type="scientific">Pedobacter cryotolerans</name>
    <dbReference type="NCBI Taxonomy" id="2571270"/>
    <lineage>
        <taxon>Bacteria</taxon>
        <taxon>Pseudomonadati</taxon>
        <taxon>Bacteroidota</taxon>
        <taxon>Sphingobacteriia</taxon>
        <taxon>Sphingobacteriales</taxon>
        <taxon>Sphingobacteriaceae</taxon>
        <taxon>Pedobacter</taxon>
    </lineage>
</organism>
<evidence type="ECO:0000256" key="10">
    <source>
        <dbReference type="SAM" id="SignalP"/>
    </source>
</evidence>
<evidence type="ECO:0000313" key="12">
    <source>
        <dbReference type="EMBL" id="TKC01760.1"/>
    </source>
</evidence>
<evidence type="ECO:0000256" key="5">
    <source>
        <dbReference type="ARBA" id="ARBA00022519"/>
    </source>
</evidence>
<dbReference type="GO" id="GO:0031992">
    <property type="term" value="F:energy transducer activity"/>
    <property type="evidence" value="ECO:0007669"/>
    <property type="project" value="InterPro"/>
</dbReference>
<keyword evidence="6" id="KW-0812">Transmembrane</keyword>
<dbReference type="InterPro" id="IPR051045">
    <property type="entry name" value="TonB-dependent_transducer"/>
</dbReference>
<evidence type="ECO:0000256" key="4">
    <source>
        <dbReference type="ARBA" id="ARBA00022475"/>
    </source>
</evidence>
<evidence type="ECO:0000256" key="2">
    <source>
        <dbReference type="ARBA" id="ARBA00006555"/>
    </source>
</evidence>
<keyword evidence="3" id="KW-0813">Transport</keyword>
<dbReference type="Proteomes" id="UP000310477">
    <property type="component" value="Unassembled WGS sequence"/>
</dbReference>
<keyword evidence="10" id="KW-0732">Signal</keyword>
<dbReference type="SUPFAM" id="SSF74653">
    <property type="entry name" value="TolA/TonB C-terminal domain"/>
    <property type="match status" value="1"/>
</dbReference>
<proteinExistence type="inferred from homology"/>
<dbReference type="PANTHER" id="PTHR33446:SF2">
    <property type="entry name" value="PROTEIN TONB"/>
    <property type="match status" value="1"/>
</dbReference>
<dbReference type="GO" id="GO:0055085">
    <property type="term" value="P:transmembrane transport"/>
    <property type="evidence" value="ECO:0007669"/>
    <property type="project" value="InterPro"/>
</dbReference>
<evidence type="ECO:0000256" key="7">
    <source>
        <dbReference type="ARBA" id="ARBA00022927"/>
    </source>
</evidence>
<evidence type="ECO:0000259" key="11">
    <source>
        <dbReference type="PROSITE" id="PS52015"/>
    </source>
</evidence>
<dbReference type="EMBL" id="SWBO01000003">
    <property type="protein sequence ID" value="TKC01760.1"/>
    <property type="molecule type" value="Genomic_DNA"/>
</dbReference>
<dbReference type="PROSITE" id="PS52015">
    <property type="entry name" value="TONB_CTD"/>
    <property type="match status" value="1"/>
</dbReference>
<keyword evidence="8" id="KW-1133">Transmembrane helix</keyword>
<evidence type="ECO:0000256" key="1">
    <source>
        <dbReference type="ARBA" id="ARBA00004383"/>
    </source>
</evidence>
<evidence type="ECO:0000256" key="3">
    <source>
        <dbReference type="ARBA" id="ARBA00022448"/>
    </source>
</evidence>
<accession>A0A4U1CA17</accession>
<dbReference type="Gene3D" id="3.30.1150.10">
    <property type="match status" value="1"/>
</dbReference>
<dbReference type="GO" id="GO:0015031">
    <property type="term" value="P:protein transport"/>
    <property type="evidence" value="ECO:0007669"/>
    <property type="project" value="UniProtKB-KW"/>
</dbReference>
<evidence type="ECO:0000313" key="13">
    <source>
        <dbReference type="Proteomes" id="UP000310477"/>
    </source>
</evidence>
<keyword evidence="7" id="KW-0653">Protein transport</keyword>
<dbReference type="GO" id="GO:0098797">
    <property type="term" value="C:plasma membrane protein complex"/>
    <property type="evidence" value="ECO:0007669"/>
    <property type="project" value="TreeGrafter"/>
</dbReference>
<feature type="domain" description="TonB C-terminal" evidence="11">
    <location>
        <begin position="164"/>
        <end position="254"/>
    </location>
</feature>
<comment type="similarity">
    <text evidence="2">Belongs to the TonB family.</text>
</comment>
<sequence length="254" mass="28561">MIKMFKITTIAILTFTTFAQAQNRTPDFSFSLGKTNYFILETKGKAKAKNDTAFYNLYRLGKTQAIAKEIKSVVNKTTKDTLKSGNYEVAKNSISFYIMGKKQPVVERVYTQNLKGLLSLKTIVTDYKSAGMGVVEVPPATHSVVADRQNNPLIEVDVLPEFPGGMIAVRKYIANNLQYPDEAQEEEVEGTVRAKFIVEVDGSVTNIQIETKLGYGCDEEVIRVLRKMPKWKPGELNGKPVRTYFRVPVTFKLQ</sequence>
<evidence type="ECO:0000256" key="9">
    <source>
        <dbReference type="ARBA" id="ARBA00023136"/>
    </source>
</evidence>
<dbReference type="AlphaFoldDB" id="A0A4U1CA17"/>
<name>A0A4U1CA17_9SPHI</name>
<dbReference type="PANTHER" id="PTHR33446">
    <property type="entry name" value="PROTEIN TONB-RELATED"/>
    <property type="match status" value="1"/>
</dbReference>
<keyword evidence="4" id="KW-1003">Cell membrane</keyword>
<keyword evidence="13" id="KW-1185">Reference proteome</keyword>
<feature type="signal peptide" evidence="10">
    <location>
        <begin position="1"/>
        <end position="21"/>
    </location>
</feature>
<dbReference type="NCBIfam" id="TIGR01352">
    <property type="entry name" value="tonB_Cterm"/>
    <property type="match status" value="1"/>
</dbReference>
<dbReference type="InterPro" id="IPR037682">
    <property type="entry name" value="TonB_C"/>
</dbReference>
<dbReference type="GO" id="GO:0030288">
    <property type="term" value="C:outer membrane-bounded periplasmic space"/>
    <property type="evidence" value="ECO:0007669"/>
    <property type="project" value="InterPro"/>
</dbReference>
<feature type="chain" id="PRO_5020949244" evidence="10">
    <location>
        <begin position="22"/>
        <end position="254"/>
    </location>
</feature>
<dbReference type="OrthoDB" id="649093at2"/>
<dbReference type="GO" id="GO:0015891">
    <property type="term" value="P:siderophore transport"/>
    <property type="evidence" value="ECO:0007669"/>
    <property type="project" value="InterPro"/>
</dbReference>
<dbReference type="InterPro" id="IPR006260">
    <property type="entry name" value="TonB/TolA_C"/>
</dbReference>
<evidence type="ECO:0000256" key="8">
    <source>
        <dbReference type="ARBA" id="ARBA00022989"/>
    </source>
</evidence>
<protein>
    <submittedName>
        <fullName evidence="12">Energy transducer TonB</fullName>
    </submittedName>
</protein>
<dbReference type="Pfam" id="PF03544">
    <property type="entry name" value="TonB_C"/>
    <property type="match status" value="1"/>
</dbReference>
<keyword evidence="9" id="KW-0472">Membrane</keyword>
<comment type="caution">
    <text evidence="12">The sequence shown here is derived from an EMBL/GenBank/DDBJ whole genome shotgun (WGS) entry which is preliminary data.</text>
</comment>
<dbReference type="InterPro" id="IPR003538">
    <property type="entry name" value="TonB"/>
</dbReference>
<comment type="subcellular location">
    <subcellularLocation>
        <location evidence="1">Cell inner membrane</location>
        <topology evidence="1">Single-pass membrane protein</topology>
        <orientation evidence="1">Periplasmic side</orientation>
    </subcellularLocation>
</comment>